<feature type="domain" description="DUF3048" evidence="1">
    <location>
        <begin position="81"/>
        <end position="168"/>
    </location>
</feature>
<evidence type="ECO:0008006" key="5">
    <source>
        <dbReference type="Google" id="ProtNLM"/>
    </source>
</evidence>
<proteinExistence type="predicted"/>
<dbReference type="EMBL" id="PEWA01000027">
    <property type="protein sequence ID" value="PIU73436.1"/>
    <property type="molecule type" value="Genomic_DNA"/>
</dbReference>
<dbReference type="InterPro" id="IPR035328">
    <property type="entry name" value="DUF3048_C"/>
</dbReference>
<comment type="caution">
    <text evidence="3">The sequence shown here is derived from an EMBL/GenBank/DDBJ whole genome shotgun (WGS) entry which is preliminary data.</text>
</comment>
<accession>A0A2M7AS33</accession>
<dbReference type="InterPro" id="IPR023158">
    <property type="entry name" value="YerB-like_sf"/>
</dbReference>
<protein>
    <recommendedName>
        <fullName evidence="5">DUF3048 domain-containing protein</fullName>
    </recommendedName>
</protein>
<dbReference type="Proteomes" id="UP000231407">
    <property type="component" value="Unassembled WGS sequence"/>
</dbReference>
<sequence length="415" mass="46071">MNSKGRNLVIYLGLFITLSGISFFASSKFFPIKFKPGSNSTPTVTNPATKKTGVLVFEGPKTELCPLNGQLFTKEEKAIWEKRRPLLVMVENHADSRPQSGFNSADVVYEANSEGGITRFMGVFYCNIVKGAGTNYDVGPVRSARTYFLDLASEYADYPLYAHVGGSNCSAPLDPITGRAAGPCTTNRKAQALEQIADYGWQNKGTWGDLSQFSLSYKACRREEDRTGVTVATEHSMYCSTAELWNVAASRGLSNLTEVKKTSWDKNFRLWSFKQVDSPASTLSATKVSFDWWGDPAYGVTWTYDSVKKIYLRQNNGVPLIDFNTQQQLSTKNIIIEFTKENRSIDSHLHNLYAVVGGGGGVLIQNGTKIDITWSKPNRTARTIYKDKLGKEVNFVPGTIWIEILPLGNKVSYES</sequence>
<name>A0A2M7AS33_9BACT</name>
<evidence type="ECO:0000259" key="2">
    <source>
        <dbReference type="Pfam" id="PF17479"/>
    </source>
</evidence>
<organism evidence="3 4">
    <name type="scientific">Candidatus Shapirobacteria bacterium CG06_land_8_20_14_3_00_40_12</name>
    <dbReference type="NCBI Taxonomy" id="1974881"/>
    <lineage>
        <taxon>Bacteria</taxon>
        <taxon>Candidatus Shapironibacteriota</taxon>
    </lineage>
</organism>
<dbReference type="Pfam" id="PF17479">
    <property type="entry name" value="DUF3048_C"/>
    <property type="match status" value="1"/>
</dbReference>
<dbReference type="Gene3D" id="3.50.90.10">
    <property type="entry name" value="YerB-like"/>
    <property type="match status" value="1"/>
</dbReference>
<feature type="domain" description="DUF3048" evidence="2">
    <location>
        <begin position="298"/>
        <end position="402"/>
    </location>
</feature>
<evidence type="ECO:0000259" key="1">
    <source>
        <dbReference type="Pfam" id="PF11258"/>
    </source>
</evidence>
<dbReference type="InterPro" id="IPR021416">
    <property type="entry name" value="DUF3048_N"/>
</dbReference>
<dbReference type="SUPFAM" id="SSF159774">
    <property type="entry name" value="YerB-like"/>
    <property type="match status" value="1"/>
</dbReference>
<reference evidence="4" key="1">
    <citation type="submission" date="2017-09" db="EMBL/GenBank/DDBJ databases">
        <title>Depth-based differentiation of microbial function through sediment-hosted aquifers and enrichment of novel symbionts in the deep terrestrial subsurface.</title>
        <authorList>
            <person name="Probst A.J."/>
            <person name="Ladd B."/>
            <person name="Jarett J.K."/>
            <person name="Geller-Mcgrath D.E."/>
            <person name="Sieber C.M.K."/>
            <person name="Emerson J.B."/>
            <person name="Anantharaman K."/>
            <person name="Thomas B.C."/>
            <person name="Malmstrom R."/>
            <person name="Stieglmeier M."/>
            <person name="Klingl A."/>
            <person name="Woyke T."/>
            <person name="Ryan C.M."/>
            <person name="Banfield J.F."/>
        </authorList>
    </citation>
    <scope>NUCLEOTIDE SEQUENCE [LARGE SCALE GENOMIC DNA]</scope>
</reference>
<dbReference type="AlphaFoldDB" id="A0A2M7AS33"/>
<evidence type="ECO:0000313" key="3">
    <source>
        <dbReference type="EMBL" id="PIU73436.1"/>
    </source>
</evidence>
<evidence type="ECO:0000313" key="4">
    <source>
        <dbReference type="Proteomes" id="UP000231407"/>
    </source>
</evidence>
<dbReference type="Pfam" id="PF11258">
    <property type="entry name" value="DUF3048"/>
    <property type="match status" value="1"/>
</dbReference>
<gene>
    <name evidence="3" type="ORF">COS78_02280</name>
</gene>